<sequence length="422" mass="48206">MKYYEQHLLKIVKFMKRYEKLIECHLSDFFTENLWEKCLPVGLRLHIEECGSDVVHLIEHFDASNIDNSSDLSEFLLEASQLRLENCPNVMKRSEFSKVVNIEGNDSSKPLESKFMAIKKWHEVEMLTSTICWVSANQNSIIVDAGSGKGYLSLYLAMNHNLPVLAIEGSQINHKQAKVHGDLIRKKLNKSSSLIQYVSRKIDEDTKLQQLVKENFPDLCVSDNIVLTTLHGCGSLTDTILKSFVNVTEARCLCVVPCCYHLSSEPMTGYHSFTPNSRMLAQHVVERVKIKPTRYNLTSPSLFYRALLQIILHQAGMPEARIGRGAPLDNFLTYAKWGLTRVNLEIPSDDTLEEVYHEYRESEWKFNVFQSLRVQIAPVIEAAIILDKLLYLQQSNICTKLEVIQIFDPVVSPRSWAIVAVK</sequence>
<accession>A0ACC2PEP1</accession>
<keyword evidence="2" id="KW-1185">Reference proteome</keyword>
<proteinExistence type="predicted"/>
<evidence type="ECO:0000313" key="1">
    <source>
        <dbReference type="EMBL" id="KAJ8681936.1"/>
    </source>
</evidence>
<protein>
    <submittedName>
        <fullName evidence="1">Uncharacterized protein</fullName>
    </submittedName>
</protein>
<evidence type="ECO:0000313" key="2">
    <source>
        <dbReference type="Proteomes" id="UP001239111"/>
    </source>
</evidence>
<gene>
    <name evidence="1" type="ORF">QAD02_017728</name>
</gene>
<name>A0ACC2PEP1_9HYME</name>
<organism evidence="1 2">
    <name type="scientific">Eretmocerus hayati</name>
    <dbReference type="NCBI Taxonomy" id="131215"/>
    <lineage>
        <taxon>Eukaryota</taxon>
        <taxon>Metazoa</taxon>
        <taxon>Ecdysozoa</taxon>
        <taxon>Arthropoda</taxon>
        <taxon>Hexapoda</taxon>
        <taxon>Insecta</taxon>
        <taxon>Pterygota</taxon>
        <taxon>Neoptera</taxon>
        <taxon>Endopterygota</taxon>
        <taxon>Hymenoptera</taxon>
        <taxon>Apocrita</taxon>
        <taxon>Proctotrupomorpha</taxon>
        <taxon>Chalcidoidea</taxon>
        <taxon>Aphelinidae</taxon>
        <taxon>Aphelininae</taxon>
        <taxon>Eretmocerus</taxon>
    </lineage>
</organism>
<dbReference type="EMBL" id="CM056741">
    <property type="protein sequence ID" value="KAJ8681936.1"/>
    <property type="molecule type" value="Genomic_DNA"/>
</dbReference>
<reference evidence="1" key="1">
    <citation type="submission" date="2023-04" db="EMBL/GenBank/DDBJ databases">
        <title>A chromosome-level genome assembly of the parasitoid wasp Eretmocerus hayati.</title>
        <authorList>
            <person name="Zhong Y."/>
            <person name="Liu S."/>
            <person name="Liu Y."/>
        </authorList>
    </citation>
    <scope>NUCLEOTIDE SEQUENCE</scope>
    <source>
        <strain evidence="1">ZJU_SS_LIU_2023</strain>
    </source>
</reference>
<comment type="caution">
    <text evidence="1">The sequence shown here is derived from an EMBL/GenBank/DDBJ whole genome shotgun (WGS) entry which is preliminary data.</text>
</comment>
<dbReference type="Proteomes" id="UP001239111">
    <property type="component" value="Chromosome 1"/>
</dbReference>